<proteinExistence type="predicted"/>
<reference evidence="2" key="2">
    <citation type="submission" date="2025-08" db="UniProtKB">
        <authorList>
            <consortium name="RefSeq"/>
        </authorList>
    </citation>
    <scope>IDENTIFICATION</scope>
    <source>
        <tissue evidence="2">Leaf</tissue>
    </source>
</reference>
<dbReference type="PANTHER" id="PTHR35317:SF27">
    <property type="entry name" value="RETROVIRUS-RELATED POL POLYPROTEIN FROM TRANSPOSON TNT 1-94"/>
    <property type="match status" value="1"/>
</dbReference>
<evidence type="ECO:0000313" key="2">
    <source>
        <dbReference type="RefSeq" id="XP_014495032.1"/>
    </source>
</evidence>
<dbReference type="RefSeq" id="XP_014495032.1">
    <property type="nucleotide sequence ID" value="XM_014639546.1"/>
</dbReference>
<organism evidence="1 2">
    <name type="scientific">Vigna radiata var. radiata</name>
    <name type="common">Mung bean</name>
    <name type="synonym">Phaseolus aureus</name>
    <dbReference type="NCBI Taxonomy" id="3916"/>
    <lineage>
        <taxon>Eukaryota</taxon>
        <taxon>Viridiplantae</taxon>
        <taxon>Streptophyta</taxon>
        <taxon>Embryophyta</taxon>
        <taxon>Tracheophyta</taxon>
        <taxon>Spermatophyta</taxon>
        <taxon>Magnoliopsida</taxon>
        <taxon>eudicotyledons</taxon>
        <taxon>Gunneridae</taxon>
        <taxon>Pentapetalae</taxon>
        <taxon>rosids</taxon>
        <taxon>fabids</taxon>
        <taxon>Fabales</taxon>
        <taxon>Fabaceae</taxon>
        <taxon>Papilionoideae</taxon>
        <taxon>50 kb inversion clade</taxon>
        <taxon>NPAAA clade</taxon>
        <taxon>indigoferoid/millettioid clade</taxon>
        <taxon>Phaseoleae</taxon>
        <taxon>Vigna</taxon>
    </lineage>
</organism>
<dbReference type="OrthoDB" id="1719918at2759"/>
<dbReference type="Pfam" id="PF14223">
    <property type="entry name" value="Retrotran_gag_2"/>
    <property type="match status" value="1"/>
</dbReference>
<dbReference type="Proteomes" id="UP000087766">
    <property type="component" value="Chromosome 1"/>
</dbReference>
<name>A0A1S3TMQ2_VIGRR</name>
<sequence>MKIKCQGNVKVQHAQLQRLGKAFELLEMKVGEMVTDYIARVMVVAIDTRNCGEDMTDTKIVEKIMRTLTKNYDYIVCSIKEAQDTDKLTIDVLQSSLLVHEQKLLRRKGGDEQALKITYDDTTSGRGRG</sequence>
<evidence type="ECO:0000313" key="1">
    <source>
        <dbReference type="Proteomes" id="UP000087766"/>
    </source>
</evidence>
<dbReference type="AlphaFoldDB" id="A0A1S3TMQ2"/>
<gene>
    <name evidence="2" type="primary">LOC106756949</name>
</gene>
<dbReference type="KEGG" id="vra:106756949"/>
<dbReference type="PANTHER" id="PTHR35317">
    <property type="entry name" value="OS04G0629600 PROTEIN"/>
    <property type="match status" value="1"/>
</dbReference>
<reference evidence="1" key="1">
    <citation type="journal article" date="2014" name="Nat. Commun.">
        <title>Genome sequence of mungbean and insights into evolution within Vigna species.</title>
        <authorList>
            <person name="Kang Y.J."/>
            <person name="Kim S.K."/>
            <person name="Kim M.Y."/>
            <person name="Lestari P."/>
            <person name="Kim K.H."/>
            <person name="Ha B.K."/>
            <person name="Jun T.H."/>
            <person name="Hwang W.J."/>
            <person name="Lee T."/>
            <person name="Lee J."/>
            <person name="Shim S."/>
            <person name="Yoon M.Y."/>
            <person name="Jang Y.E."/>
            <person name="Han K.S."/>
            <person name="Taeprayoon P."/>
            <person name="Yoon N."/>
            <person name="Somta P."/>
            <person name="Tanya P."/>
            <person name="Kim K.S."/>
            <person name="Gwag J.G."/>
            <person name="Moon J.K."/>
            <person name="Lee Y.H."/>
            <person name="Park B.S."/>
            <person name="Bombarely A."/>
            <person name="Doyle J.J."/>
            <person name="Jackson S.A."/>
            <person name="Schafleitner R."/>
            <person name="Srinives P."/>
            <person name="Varshney R.K."/>
            <person name="Lee S.H."/>
        </authorList>
    </citation>
    <scope>NUCLEOTIDE SEQUENCE [LARGE SCALE GENOMIC DNA]</scope>
    <source>
        <strain evidence="1">cv. VC1973A</strain>
    </source>
</reference>
<keyword evidence="1" id="KW-1185">Reference proteome</keyword>
<accession>A0A1S3TMQ2</accession>
<protein>
    <submittedName>
        <fullName evidence="2">Uncharacterized protein LOC106756949</fullName>
    </submittedName>
</protein>
<dbReference type="GeneID" id="106756949"/>